<keyword evidence="2 4" id="KW-0238">DNA-binding</keyword>
<dbReference type="InterPro" id="IPR002104">
    <property type="entry name" value="Integrase_catalytic"/>
</dbReference>
<dbReference type="InterPro" id="IPR050090">
    <property type="entry name" value="Tyrosine_recombinase_XerCD"/>
</dbReference>
<feature type="domain" description="Tyr recombinase" evidence="5">
    <location>
        <begin position="181"/>
        <end position="430"/>
    </location>
</feature>
<evidence type="ECO:0000256" key="1">
    <source>
        <dbReference type="ARBA" id="ARBA00022908"/>
    </source>
</evidence>
<dbReference type="PROSITE" id="PS51900">
    <property type="entry name" value="CB"/>
    <property type="match status" value="1"/>
</dbReference>
<dbReference type="Gene3D" id="1.10.443.10">
    <property type="entry name" value="Intergrase catalytic core"/>
    <property type="match status" value="1"/>
</dbReference>
<gene>
    <name evidence="7" type="ORF">GCM10022267_04050</name>
</gene>
<dbReference type="Pfam" id="PF14659">
    <property type="entry name" value="Phage_int_SAM_3"/>
    <property type="match status" value="1"/>
</dbReference>
<dbReference type="InterPro" id="IPR010998">
    <property type="entry name" value="Integrase_recombinase_N"/>
</dbReference>
<dbReference type="Proteomes" id="UP001500711">
    <property type="component" value="Unassembled WGS sequence"/>
</dbReference>
<evidence type="ECO:0000313" key="8">
    <source>
        <dbReference type="Proteomes" id="UP001500711"/>
    </source>
</evidence>
<evidence type="ECO:0000256" key="2">
    <source>
        <dbReference type="ARBA" id="ARBA00023125"/>
    </source>
</evidence>
<feature type="domain" description="Core-binding (CB)" evidence="6">
    <location>
        <begin position="73"/>
        <end position="160"/>
    </location>
</feature>
<dbReference type="InterPro" id="IPR011010">
    <property type="entry name" value="DNA_brk_join_enz"/>
</dbReference>
<evidence type="ECO:0000259" key="6">
    <source>
        <dbReference type="PROSITE" id="PS51900"/>
    </source>
</evidence>
<dbReference type="InterPro" id="IPR004107">
    <property type="entry name" value="Integrase_SAM-like_N"/>
</dbReference>
<dbReference type="InterPro" id="IPR013762">
    <property type="entry name" value="Integrase-like_cat_sf"/>
</dbReference>
<dbReference type="PANTHER" id="PTHR30349">
    <property type="entry name" value="PHAGE INTEGRASE-RELATED"/>
    <property type="match status" value="1"/>
</dbReference>
<dbReference type="PANTHER" id="PTHR30349:SF91">
    <property type="entry name" value="INTA PROTEIN"/>
    <property type="match status" value="1"/>
</dbReference>
<organism evidence="7 8">
    <name type="scientific">Lentzea roselyniae</name>
    <dbReference type="NCBI Taxonomy" id="531940"/>
    <lineage>
        <taxon>Bacteria</taxon>
        <taxon>Bacillati</taxon>
        <taxon>Actinomycetota</taxon>
        <taxon>Actinomycetes</taxon>
        <taxon>Pseudonocardiales</taxon>
        <taxon>Pseudonocardiaceae</taxon>
        <taxon>Lentzea</taxon>
    </lineage>
</organism>
<proteinExistence type="predicted"/>
<dbReference type="CDD" id="cd01189">
    <property type="entry name" value="INT_ICEBs1_C_like"/>
    <property type="match status" value="1"/>
</dbReference>
<dbReference type="InterPro" id="IPR044068">
    <property type="entry name" value="CB"/>
</dbReference>
<keyword evidence="1" id="KW-0229">DNA integration</keyword>
<dbReference type="Pfam" id="PF00589">
    <property type="entry name" value="Phage_integrase"/>
    <property type="match status" value="1"/>
</dbReference>
<dbReference type="PROSITE" id="PS51898">
    <property type="entry name" value="TYR_RECOMBINASE"/>
    <property type="match status" value="1"/>
</dbReference>
<evidence type="ECO:0000259" key="5">
    <source>
        <dbReference type="PROSITE" id="PS51898"/>
    </source>
</evidence>
<dbReference type="SUPFAM" id="SSF56349">
    <property type="entry name" value="DNA breaking-rejoining enzymes"/>
    <property type="match status" value="1"/>
</dbReference>
<protein>
    <submittedName>
        <fullName evidence="7">Site-specific integrase</fullName>
    </submittedName>
</protein>
<evidence type="ECO:0000256" key="4">
    <source>
        <dbReference type="PROSITE-ProRule" id="PRU01248"/>
    </source>
</evidence>
<dbReference type="EMBL" id="BAABBE010000001">
    <property type="protein sequence ID" value="GAA3621036.1"/>
    <property type="molecule type" value="Genomic_DNA"/>
</dbReference>
<dbReference type="RefSeq" id="WP_346127101.1">
    <property type="nucleotide sequence ID" value="NZ_BAABBE010000001.1"/>
</dbReference>
<keyword evidence="8" id="KW-1185">Reference proteome</keyword>
<comment type="caution">
    <text evidence="7">The sequence shown here is derived from an EMBL/GenBank/DDBJ whole genome shotgun (WGS) entry which is preliminary data.</text>
</comment>
<keyword evidence="3" id="KW-0233">DNA recombination</keyword>
<dbReference type="Gene3D" id="1.10.150.130">
    <property type="match status" value="1"/>
</dbReference>
<accession>A0ABP6ZXB2</accession>
<reference evidence="8" key="1">
    <citation type="journal article" date="2019" name="Int. J. Syst. Evol. Microbiol.">
        <title>The Global Catalogue of Microorganisms (GCM) 10K type strain sequencing project: providing services to taxonomists for standard genome sequencing and annotation.</title>
        <authorList>
            <consortium name="The Broad Institute Genomics Platform"/>
            <consortium name="The Broad Institute Genome Sequencing Center for Infectious Disease"/>
            <person name="Wu L."/>
            <person name="Ma J."/>
        </authorList>
    </citation>
    <scope>NUCLEOTIDE SEQUENCE [LARGE SCALE GENOMIC DNA]</scope>
    <source>
        <strain evidence="8">JCM 17494</strain>
    </source>
</reference>
<evidence type="ECO:0000313" key="7">
    <source>
        <dbReference type="EMBL" id="GAA3621036.1"/>
    </source>
</evidence>
<evidence type="ECO:0000256" key="3">
    <source>
        <dbReference type="ARBA" id="ARBA00023172"/>
    </source>
</evidence>
<sequence>MARKKRPEGTRAPNGASSIYYGADGKWHGRVTMGVLDNGKPDRRHVKRATEAEVITAVRELERERDSGNVRKPGKPQTLESWLTHWLYNIAEPSVRRKSFVYYEGAVRLYLIPGLGAHKVQRLTPEHVEKLYAKLQREGHSGSVRMQVHRTLRAALNEALRRGNITRNPVMLVKSPKVEETEVEPFTVDEAQHILNVAKERRNGVRFAVALSLGLRRGEALGLKWTDLDTKAGTLTIRRALQRHTWQHGCDDPHECGKADHKVKACPANCTRHKRKCPAPCPPDCKRHARACPKRRGGGLVVSEVKSRAGRRVINVPEPLLDWLRAHDDEQDEERALARELWDEGGWMFTQPTGRPIDPRADHGEWKALLKAAGVRDARLHDARHTAATMLLVLGVPDRAVMDVMGWSSAAMKLRYMHVPDTLREKIAEQVGGLLWSDEGDVTPRLTDDQRDAVRQLADMLPPQLRERLAEVFPDDDTGAAGVPAVPA</sequence>
<name>A0ABP6ZXB2_9PSEU</name>